<proteinExistence type="predicted"/>
<dbReference type="Proteomes" id="UP000306985">
    <property type="component" value="Unassembled WGS sequence"/>
</dbReference>
<evidence type="ECO:0000259" key="5">
    <source>
        <dbReference type="PROSITE" id="PS50949"/>
    </source>
</evidence>
<dbReference type="SMART" id="SM00345">
    <property type="entry name" value="HTH_GNTR"/>
    <property type="match status" value="1"/>
</dbReference>
<dbReference type="RefSeq" id="WP_137450272.1">
    <property type="nucleotide sequence ID" value="NZ_SZZH01000003.1"/>
</dbReference>
<organism evidence="6 7">
    <name type="scientific">Nakamurella flava</name>
    <dbReference type="NCBI Taxonomy" id="2576308"/>
    <lineage>
        <taxon>Bacteria</taxon>
        <taxon>Bacillati</taxon>
        <taxon>Actinomycetota</taxon>
        <taxon>Actinomycetes</taxon>
        <taxon>Nakamurellales</taxon>
        <taxon>Nakamurellaceae</taxon>
        <taxon>Nakamurella</taxon>
    </lineage>
</organism>
<keyword evidence="1" id="KW-0805">Transcription regulation</keyword>
<evidence type="ECO:0000313" key="6">
    <source>
        <dbReference type="EMBL" id="TKV58611.1"/>
    </source>
</evidence>
<dbReference type="PRINTS" id="PR00033">
    <property type="entry name" value="HTHASNC"/>
</dbReference>
<dbReference type="PRINTS" id="PR00035">
    <property type="entry name" value="HTHGNTR"/>
</dbReference>
<gene>
    <name evidence="6" type="ORF">FDO65_13840</name>
</gene>
<dbReference type="InterPro" id="IPR000485">
    <property type="entry name" value="AsnC-type_HTH_dom"/>
</dbReference>
<keyword evidence="2" id="KW-0238">DNA-binding</keyword>
<dbReference type="InterPro" id="IPR000524">
    <property type="entry name" value="Tscrpt_reg_HTH_GntR"/>
</dbReference>
<accession>A0A4U6QEW7</accession>
<dbReference type="PANTHER" id="PTHR43537">
    <property type="entry name" value="TRANSCRIPTIONAL REGULATOR, GNTR FAMILY"/>
    <property type="match status" value="1"/>
</dbReference>
<evidence type="ECO:0000256" key="1">
    <source>
        <dbReference type="ARBA" id="ARBA00023015"/>
    </source>
</evidence>
<reference evidence="6 7" key="1">
    <citation type="submission" date="2019-05" db="EMBL/GenBank/DDBJ databases">
        <title>Nakamurella sp. N5BH11, whole genome shotgun sequence.</title>
        <authorList>
            <person name="Tuo L."/>
        </authorList>
    </citation>
    <scope>NUCLEOTIDE SEQUENCE [LARGE SCALE GENOMIC DNA]</scope>
    <source>
        <strain evidence="6 7">N5BH11</strain>
    </source>
</reference>
<feature type="domain" description="HTH gntR-type" evidence="5">
    <location>
        <begin position="21"/>
        <end position="88"/>
    </location>
</feature>
<dbReference type="GO" id="GO:0043565">
    <property type="term" value="F:sequence-specific DNA binding"/>
    <property type="evidence" value="ECO:0007669"/>
    <property type="project" value="InterPro"/>
</dbReference>
<dbReference type="AlphaFoldDB" id="A0A4U6QEW7"/>
<protein>
    <submittedName>
        <fullName evidence="6">GntR family transcriptional regulator</fullName>
    </submittedName>
</protein>
<evidence type="ECO:0000256" key="4">
    <source>
        <dbReference type="SAM" id="MobiDB-lite"/>
    </source>
</evidence>
<evidence type="ECO:0000313" key="7">
    <source>
        <dbReference type="Proteomes" id="UP000306985"/>
    </source>
</evidence>
<dbReference type="EMBL" id="SZZH01000003">
    <property type="protein sequence ID" value="TKV58611.1"/>
    <property type="molecule type" value="Genomic_DNA"/>
</dbReference>
<keyword evidence="3" id="KW-0804">Transcription</keyword>
<evidence type="ECO:0000256" key="3">
    <source>
        <dbReference type="ARBA" id="ARBA00023163"/>
    </source>
</evidence>
<dbReference type="Gene3D" id="1.10.10.10">
    <property type="entry name" value="Winged helix-like DNA-binding domain superfamily/Winged helix DNA-binding domain"/>
    <property type="match status" value="1"/>
</dbReference>
<feature type="region of interest" description="Disordered" evidence="4">
    <location>
        <begin position="128"/>
        <end position="148"/>
    </location>
</feature>
<dbReference type="OrthoDB" id="8680240at2"/>
<evidence type="ECO:0000256" key="2">
    <source>
        <dbReference type="ARBA" id="ARBA00023125"/>
    </source>
</evidence>
<comment type="caution">
    <text evidence="6">The sequence shown here is derived from an EMBL/GenBank/DDBJ whole genome shotgun (WGS) entry which is preliminary data.</text>
</comment>
<dbReference type="Pfam" id="PF00392">
    <property type="entry name" value="GntR"/>
    <property type="match status" value="1"/>
</dbReference>
<dbReference type="PROSITE" id="PS50949">
    <property type="entry name" value="HTH_GNTR"/>
    <property type="match status" value="1"/>
</dbReference>
<sequence>MSLDAPSQRLLRSSPVLPQQVSVADFVYSEILGAVHDGRLRPGERLNDIELADQFGVSRTPVREALQRLREIGLVEAAAARYTRVSLVDSRRTRQAVIVWVALLRTVVDEVVPVGDPDRDRRLAEIQASAADPGDSPAVGGGTPPTGPNAADRAVSRLFRVLDVLTASSANPVLRRTLSSVDHVVRLGLAALPAPNDQPMGDFVVAVTDELLDAFLEPSVSQSLDALARLADVTQGPDTFVG</sequence>
<dbReference type="InterPro" id="IPR036388">
    <property type="entry name" value="WH-like_DNA-bd_sf"/>
</dbReference>
<dbReference type="GO" id="GO:0003700">
    <property type="term" value="F:DNA-binding transcription factor activity"/>
    <property type="evidence" value="ECO:0007669"/>
    <property type="project" value="InterPro"/>
</dbReference>
<name>A0A4U6QEW7_9ACTN</name>
<dbReference type="SUPFAM" id="SSF46785">
    <property type="entry name" value="Winged helix' DNA-binding domain"/>
    <property type="match status" value="1"/>
</dbReference>
<keyword evidence="7" id="KW-1185">Reference proteome</keyword>
<dbReference type="PANTHER" id="PTHR43537:SF24">
    <property type="entry name" value="GLUCONATE OPERON TRANSCRIPTIONAL REPRESSOR"/>
    <property type="match status" value="1"/>
</dbReference>
<dbReference type="CDD" id="cd07377">
    <property type="entry name" value="WHTH_GntR"/>
    <property type="match status" value="1"/>
</dbReference>
<dbReference type="InterPro" id="IPR036390">
    <property type="entry name" value="WH_DNA-bd_sf"/>
</dbReference>